<name>A0A6H5HYX7_9HYME</name>
<dbReference type="EMBL" id="CADCXV010000242">
    <property type="protein sequence ID" value="CAB0029054.1"/>
    <property type="molecule type" value="Genomic_DNA"/>
</dbReference>
<proteinExistence type="predicted"/>
<gene>
    <name evidence="1" type="ORF">TBRA_LOCUS1144</name>
</gene>
<dbReference type="PROSITE" id="PS51257">
    <property type="entry name" value="PROKAR_LIPOPROTEIN"/>
    <property type="match status" value="1"/>
</dbReference>
<evidence type="ECO:0000313" key="2">
    <source>
        <dbReference type="Proteomes" id="UP000479190"/>
    </source>
</evidence>
<sequence>MLRRSRLLMTPMPSLHLRSNSDPISSGPSWSSCIRSFIGERTNRVATEPFFSATITSGLYIR</sequence>
<evidence type="ECO:0000313" key="1">
    <source>
        <dbReference type="EMBL" id="CAB0029054.1"/>
    </source>
</evidence>
<protein>
    <submittedName>
        <fullName evidence="1">Uncharacterized protein</fullName>
    </submittedName>
</protein>
<dbReference type="Proteomes" id="UP000479190">
    <property type="component" value="Unassembled WGS sequence"/>
</dbReference>
<organism evidence="1 2">
    <name type="scientific">Trichogramma brassicae</name>
    <dbReference type="NCBI Taxonomy" id="86971"/>
    <lineage>
        <taxon>Eukaryota</taxon>
        <taxon>Metazoa</taxon>
        <taxon>Ecdysozoa</taxon>
        <taxon>Arthropoda</taxon>
        <taxon>Hexapoda</taxon>
        <taxon>Insecta</taxon>
        <taxon>Pterygota</taxon>
        <taxon>Neoptera</taxon>
        <taxon>Endopterygota</taxon>
        <taxon>Hymenoptera</taxon>
        <taxon>Apocrita</taxon>
        <taxon>Proctotrupomorpha</taxon>
        <taxon>Chalcidoidea</taxon>
        <taxon>Trichogrammatidae</taxon>
        <taxon>Trichogramma</taxon>
    </lineage>
</organism>
<dbReference type="AlphaFoldDB" id="A0A6H5HYX7"/>
<accession>A0A6H5HYX7</accession>
<reference evidence="1 2" key="1">
    <citation type="submission" date="2020-02" db="EMBL/GenBank/DDBJ databases">
        <authorList>
            <person name="Ferguson B K."/>
        </authorList>
    </citation>
    <scope>NUCLEOTIDE SEQUENCE [LARGE SCALE GENOMIC DNA]</scope>
</reference>
<keyword evidence="2" id="KW-1185">Reference proteome</keyword>
<feature type="non-terminal residue" evidence="1">
    <location>
        <position position="62"/>
    </location>
</feature>